<accession>A0A934KH30</accession>
<dbReference type="Pfam" id="PF01557">
    <property type="entry name" value="FAA_hydrolase"/>
    <property type="match status" value="1"/>
</dbReference>
<gene>
    <name evidence="3" type="ORF">JF888_15550</name>
</gene>
<dbReference type="Proteomes" id="UP000620075">
    <property type="component" value="Unassembled WGS sequence"/>
</dbReference>
<keyword evidence="3" id="KW-0378">Hydrolase</keyword>
<sequence>MKRARVLRDGRAESAELIAPGLLRTPDGIEHQEAGLQFLLPVEPTKVIALALNYSDHAAELELQEPEEPALFFKSPNTWVSHRAPVIYPEGGKFVHYEVELAVAIGRRGRHVKPEQALDYVGGYTIANDLVIRDFVTNLFRPPLRAKCWDTFCPIGPYLVQDEVQDPHNLTLKAFVNDELRQEGSTRDLMRKIPEIIEYVSHFMTLEPGDLILTGTPKGISHVQPGDRMRLEVEGLGILENHIVTEQEAFG</sequence>
<dbReference type="GO" id="GO:0018800">
    <property type="term" value="F:5-oxopent-3-ene-1,2,5-tricarboxylate decarboxylase activity"/>
    <property type="evidence" value="ECO:0007669"/>
    <property type="project" value="InterPro"/>
</dbReference>
<dbReference type="NCBIfam" id="TIGR02303">
    <property type="entry name" value="HpaG-C-term"/>
    <property type="match status" value="1"/>
</dbReference>
<dbReference type="GO" id="GO:0008704">
    <property type="term" value="F:5-carboxymethyl-2-hydroxymuconate delta-isomerase activity"/>
    <property type="evidence" value="ECO:0007669"/>
    <property type="project" value="InterPro"/>
</dbReference>
<dbReference type="InterPro" id="IPR012684">
    <property type="entry name" value="HPA_isomer/decarb_C"/>
</dbReference>
<dbReference type="SUPFAM" id="SSF56529">
    <property type="entry name" value="FAH"/>
    <property type="match status" value="1"/>
</dbReference>
<comment type="caution">
    <text evidence="3">The sequence shown here is derived from an EMBL/GenBank/DDBJ whole genome shotgun (WGS) entry which is preliminary data.</text>
</comment>
<dbReference type="PANTHER" id="PTHR11820:SF114">
    <property type="entry name" value="4-HYDROXYPHENYLACETATE CATABOLISM PROTEIN"/>
    <property type="match status" value="1"/>
</dbReference>
<dbReference type="RefSeq" id="WP_338182428.1">
    <property type="nucleotide sequence ID" value="NZ_JAEKNQ010000059.1"/>
</dbReference>
<evidence type="ECO:0000256" key="1">
    <source>
        <dbReference type="ARBA" id="ARBA00022723"/>
    </source>
</evidence>
<feature type="domain" description="Fumarylacetoacetase-like C-terminal" evidence="2">
    <location>
        <begin position="46"/>
        <end position="244"/>
    </location>
</feature>
<dbReference type="InterPro" id="IPR036663">
    <property type="entry name" value="Fumarylacetoacetase_C_sf"/>
</dbReference>
<dbReference type="PANTHER" id="PTHR11820">
    <property type="entry name" value="ACYLPYRUVASE"/>
    <property type="match status" value="1"/>
</dbReference>
<evidence type="ECO:0000313" key="3">
    <source>
        <dbReference type="EMBL" id="MBJ7604570.1"/>
    </source>
</evidence>
<dbReference type="InterPro" id="IPR011234">
    <property type="entry name" value="Fumarylacetoacetase-like_C"/>
</dbReference>
<reference evidence="3 4" key="1">
    <citation type="submission" date="2020-10" db="EMBL/GenBank/DDBJ databases">
        <title>Ca. Dormibacterota MAGs.</title>
        <authorList>
            <person name="Montgomery K."/>
        </authorList>
    </citation>
    <scope>NUCLEOTIDE SEQUENCE [LARGE SCALE GENOMIC DNA]</scope>
    <source>
        <strain evidence="3">SC8811_S16_3</strain>
    </source>
</reference>
<dbReference type="GO" id="GO:1901023">
    <property type="term" value="P:4-hydroxyphenylacetate catabolic process"/>
    <property type="evidence" value="ECO:0007669"/>
    <property type="project" value="InterPro"/>
</dbReference>
<evidence type="ECO:0000259" key="2">
    <source>
        <dbReference type="Pfam" id="PF01557"/>
    </source>
</evidence>
<dbReference type="AlphaFoldDB" id="A0A934KH30"/>
<keyword evidence="1" id="KW-0479">Metal-binding</keyword>
<proteinExistence type="predicted"/>
<dbReference type="GO" id="GO:0016787">
    <property type="term" value="F:hydrolase activity"/>
    <property type="evidence" value="ECO:0007669"/>
    <property type="project" value="UniProtKB-KW"/>
</dbReference>
<dbReference type="EMBL" id="JAEKNQ010000059">
    <property type="protein sequence ID" value="MBJ7604570.1"/>
    <property type="molecule type" value="Genomic_DNA"/>
</dbReference>
<dbReference type="FunFam" id="3.90.850.10:FF:000002">
    <property type="entry name" value="2-hydroxyhepta-2,4-diene-1,7-dioate isomerase"/>
    <property type="match status" value="1"/>
</dbReference>
<name>A0A934KH30_9BACT</name>
<evidence type="ECO:0000313" key="4">
    <source>
        <dbReference type="Proteomes" id="UP000620075"/>
    </source>
</evidence>
<organism evidence="3 4">
    <name type="scientific">Candidatus Dormiibacter inghamiae</name>
    <dbReference type="NCBI Taxonomy" id="3127013"/>
    <lineage>
        <taxon>Bacteria</taxon>
        <taxon>Bacillati</taxon>
        <taxon>Candidatus Dormiibacterota</taxon>
        <taxon>Candidatus Dormibacteria</taxon>
        <taxon>Candidatus Dormibacterales</taxon>
        <taxon>Candidatus Dormibacteraceae</taxon>
        <taxon>Candidatus Dormiibacter</taxon>
    </lineage>
</organism>
<dbReference type="Gene3D" id="3.90.850.10">
    <property type="entry name" value="Fumarylacetoacetase-like, C-terminal domain"/>
    <property type="match status" value="1"/>
</dbReference>
<dbReference type="GO" id="GO:0046872">
    <property type="term" value="F:metal ion binding"/>
    <property type="evidence" value="ECO:0007669"/>
    <property type="project" value="UniProtKB-KW"/>
</dbReference>
<protein>
    <submittedName>
        <fullName evidence="3">Fumarylacetoacetate hydrolase family protein</fullName>
    </submittedName>
</protein>